<protein>
    <recommendedName>
        <fullName evidence="1">Fungal-type protein kinase domain-containing protein</fullName>
    </recommendedName>
</protein>
<organism evidence="2 4">
    <name type="scientific">Puccinia graminis f. sp. tritici</name>
    <dbReference type="NCBI Taxonomy" id="56615"/>
    <lineage>
        <taxon>Eukaryota</taxon>
        <taxon>Fungi</taxon>
        <taxon>Dikarya</taxon>
        <taxon>Basidiomycota</taxon>
        <taxon>Pucciniomycotina</taxon>
        <taxon>Pucciniomycetes</taxon>
        <taxon>Pucciniales</taxon>
        <taxon>Pucciniaceae</taxon>
        <taxon>Puccinia</taxon>
    </lineage>
</organism>
<gene>
    <name evidence="2" type="ORF">PGT21_025933</name>
    <name evidence="3" type="ORF">PGTUg99_007781</name>
</gene>
<name>A0A5B0NVD3_PUCGR</name>
<evidence type="ECO:0000313" key="3">
    <source>
        <dbReference type="EMBL" id="KAA1135014.1"/>
    </source>
</evidence>
<evidence type="ECO:0000313" key="4">
    <source>
        <dbReference type="Proteomes" id="UP000324748"/>
    </source>
</evidence>
<dbReference type="OrthoDB" id="5584477at2759"/>
<dbReference type="InterPro" id="IPR040976">
    <property type="entry name" value="Pkinase_fungal"/>
</dbReference>
<sequence>MHTDHGKPTHIRAPQSFRSLWPPDSYAQTGTQAINVYINVPGLVDRFIQKLPTDLVSLLQPHESFIDQNFEHEIQHASSERSVLNWITPLVERCSGWLENQGSAGQHPRTWRSYPNKFLKDTDGKRKFNCAIVSRSSDDSTHTRDIIVPVELKKTRAEARDADLFLAKQASKIFKSQPTRIYVVGLTLCGSSVRL</sequence>
<dbReference type="Proteomes" id="UP000325313">
    <property type="component" value="Unassembled WGS sequence"/>
</dbReference>
<dbReference type="EMBL" id="VDEP01000042">
    <property type="protein sequence ID" value="KAA1135014.1"/>
    <property type="molecule type" value="Genomic_DNA"/>
</dbReference>
<dbReference type="Proteomes" id="UP000324748">
    <property type="component" value="Unassembled WGS sequence"/>
</dbReference>
<dbReference type="Pfam" id="PF17667">
    <property type="entry name" value="Pkinase_fungal"/>
    <property type="match status" value="1"/>
</dbReference>
<comment type="caution">
    <text evidence="2">The sequence shown here is derived from an EMBL/GenBank/DDBJ whole genome shotgun (WGS) entry which is preliminary data.</text>
</comment>
<evidence type="ECO:0000313" key="5">
    <source>
        <dbReference type="Proteomes" id="UP000325313"/>
    </source>
</evidence>
<evidence type="ECO:0000313" key="2">
    <source>
        <dbReference type="EMBL" id="KAA1093125.1"/>
    </source>
</evidence>
<proteinExistence type="predicted"/>
<dbReference type="AlphaFoldDB" id="A0A5B0NVD3"/>
<evidence type="ECO:0000259" key="1">
    <source>
        <dbReference type="Pfam" id="PF17667"/>
    </source>
</evidence>
<dbReference type="EMBL" id="VSWC01000080">
    <property type="protein sequence ID" value="KAA1093125.1"/>
    <property type="molecule type" value="Genomic_DNA"/>
</dbReference>
<feature type="domain" description="Fungal-type protein kinase" evidence="1">
    <location>
        <begin position="135"/>
        <end position="195"/>
    </location>
</feature>
<dbReference type="PANTHER" id="PTHR38248:SF2">
    <property type="entry name" value="FUNK1 11"/>
    <property type="match status" value="1"/>
</dbReference>
<dbReference type="PANTHER" id="PTHR38248">
    <property type="entry name" value="FUNK1 6"/>
    <property type="match status" value="1"/>
</dbReference>
<reference evidence="4 5" key="1">
    <citation type="submission" date="2019-05" db="EMBL/GenBank/DDBJ databases">
        <title>Emergence of the Ug99 lineage of the wheat stem rust pathogen through somatic hybridization.</title>
        <authorList>
            <person name="Li F."/>
            <person name="Upadhyaya N.M."/>
            <person name="Sperschneider J."/>
            <person name="Matny O."/>
            <person name="Nguyen-Phuc H."/>
            <person name="Mago R."/>
            <person name="Raley C."/>
            <person name="Miller M.E."/>
            <person name="Silverstein K.A.T."/>
            <person name="Henningsen E."/>
            <person name="Hirsch C.D."/>
            <person name="Visser B."/>
            <person name="Pretorius Z.A."/>
            <person name="Steffenson B.J."/>
            <person name="Schwessinger B."/>
            <person name="Dodds P.N."/>
            <person name="Figueroa M."/>
        </authorList>
    </citation>
    <scope>NUCLEOTIDE SEQUENCE [LARGE SCALE GENOMIC DNA]</scope>
    <source>
        <strain evidence="2">21-0</strain>
        <strain evidence="3 5">Ug99</strain>
    </source>
</reference>
<accession>A0A5B0NVD3</accession>
<keyword evidence="4" id="KW-1185">Reference proteome</keyword>